<feature type="transmembrane region" description="Helical" evidence="7">
    <location>
        <begin position="133"/>
        <end position="151"/>
    </location>
</feature>
<dbReference type="STRING" id="155974.SAMN04487818_12349"/>
<dbReference type="GO" id="GO:0004252">
    <property type="term" value="F:serine-type endopeptidase activity"/>
    <property type="evidence" value="ECO:0007669"/>
    <property type="project" value="InterPro"/>
</dbReference>
<organism evidence="9 10">
    <name type="scientific">Actinokineospora terrae</name>
    <dbReference type="NCBI Taxonomy" id="155974"/>
    <lineage>
        <taxon>Bacteria</taxon>
        <taxon>Bacillati</taxon>
        <taxon>Actinomycetota</taxon>
        <taxon>Actinomycetes</taxon>
        <taxon>Pseudonocardiales</taxon>
        <taxon>Pseudonocardiaceae</taxon>
        <taxon>Actinokineospora</taxon>
    </lineage>
</organism>
<comment type="subcellular location">
    <subcellularLocation>
        <location evidence="1">Membrane</location>
        <topology evidence="1">Multi-pass membrane protein</topology>
    </subcellularLocation>
</comment>
<reference evidence="10" key="1">
    <citation type="submission" date="2016-10" db="EMBL/GenBank/DDBJ databases">
        <authorList>
            <person name="Varghese N."/>
            <person name="Submissions S."/>
        </authorList>
    </citation>
    <scope>NUCLEOTIDE SEQUENCE [LARGE SCALE GENOMIC DNA]</scope>
    <source>
        <strain evidence="10">DSM 44260</strain>
    </source>
</reference>
<evidence type="ECO:0000313" key="10">
    <source>
        <dbReference type="Proteomes" id="UP000199051"/>
    </source>
</evidence>
<evidence type="ECO:0000256" key="2">
    <source>
        <dbReference type="ARBA" id="ARBA00009045"/>
    </source>
</evidence>
<keyword evidence="4" id="KW-0378">Hydrolase</keyword>
<feature type="transmembrane region" description="Helical" evidence="7">
    <location>
        <begin position="239"/>
        <end position="258"/>
    </location>
</feature>
<comment type="similarity">
    <text evidence="2">Belongs to the peptidase S54 family.</text>
</comment>
<dbReference type="InterPro" id="IPR035952">
    <property type="entry name" value="Rhomboid-like_sf"/>
</dbReference>
<evidence type="ECO:0000256" key="1">
    <source>
        <dbReference type="ARBA" id="ARBA00004141"/>
    </source>
</evidence>
<dbReference type="PANTHER" id="PTHR43731">
    <property type="entry name" value="RHOMBOID PROTEASE"/>
    <property type="match status" value="1"/>
</dbReference>
<dbReference type="AlphaFoldDB" id="A0A1H9XS52"/>
<evidence type="ECO:0000259" key="8">
    <source>
        <dbReference type="Pfam" id="PF01694"/>
    </source>
</evidence>
<dbReference type="EMBL" id="FOGI01000023">
    <property type="protein sequence ID" value="SES48978.1"/>
    <property type="molecule type" value="Genomic_DNA"/>
</dbReference>
<evidence type="ECO:0000256" key="6">
    <source>
        <dbReference type="ARBA" id="ARBA00023136"/>
    </source>
</evidence>
<sequence length="296" mass="31493">MTPPHQSDPGTQAGLPACVRHPDRLTGLSCTRCGRPACPECLVEASVGFQCVDCVNAGRQVRLQPTTVAGARLESKPVLVPALIAINVVVFVITALVAKDPINNDSSTLFHELSEYPPLVADGEWWRVLTSGFLHFGPIHLAVNMVALWFLRDMELLLGRGRFAIVYLLSLLGGSAAPYVFGELRVEGAGASGAIYGLLGGLIVAVLRLKQDKHALMNVFGVLAVNLAISVTVPGVSLLAHLGGLAVGAAVTFGMVYAPPQQRRTWQVSTVVLVTAALIGLYAIRTAQILDWLYPV</sequence>
<feature type="domain" description="Peptidase S54 rhomboid" evidence="8">
    <location>
        <begin position="123"/>
        <end position="256"/>
    </location>
</feature>
<dbReference type="Pfam" id="PF01694">
    <property type="entry name" value="Rhomboid"/>
    <property type="match status" value="1"/>
</dbReference>
<dbReference type="Proteomes" id="UP000199051">
    <property type="component" value="Unassembled WGS sequence"/>
</dbReference>
<dbReference type="GO" id="GO:0006508">
    <property type="term" value="P:proteolysis"/>
    <property type="evidence" value="ECO:0007669"/>
    <property type="project" value="UniProtKB-KW"/>
</dbReference>
<keyword evidence="3 7" id="KW-0812">Transmembrane</keyword>
<feature type="transmembrane region" description="Helical" evidence="7">
    <location>
        <begin position="188"/>
        <end position="208"/>
    </location>
</feature>
<dbReference type="InterPro" id="IPR050925">
    <property type="entry name" value="Rhomboid_protease_S54"/>
</dbReference>
<keyword evidence="10" id="KW-1185">Reference proteome</keyword>
<proteinExistence type="inferred from homology"/>
<evidence type="ECO:0000256" key="5">
    <source>
        <dbReference type="ARBA" id="ARBA00022989"/>
    </source>
</evidence>
<dbReference type="GO" id="GO:0016020">
    <property type="term" value="C:membrane"/>
    <property type="evidence" value="ECO:0007669"/>
    <property type="project" value="UniProtKB-SubCell"/>
</dbReference>
<feature type="transmembrane region" description="Helical" evidence="7">
    <location>
        <begin position="78"/>
        <end position="98"/>
    </location>
</feature>
<dbReference type="RefSeq" id="WP_092787140.1">
    <property type="nucleotide sequence ID" value="NZ_FOGI01000023.1"/>
</dbReference>
<evidence type="ECO:0000256" key="7">
    <source>
        <dbReference type="SAM" id="Phobius"/>
    </source>
</evidence>
<dbReference type="InterPro" id="IPR022764">
    <property type="entry name" value="Peptidase_S54_rhomboid_dom"/>
</dbReference>
<evidence type="ECO:0000256" key="3">
    <source>
        <dbReference type="ARBA" id="ARBA00022692"/>
    </source>
</evidence>
<keyword evidence="9" id="KW-0645">Protease</keyword>
<dbReference type="Gene3D" id="1.20.1540.10">
    <property type="entry name" value="Rhomboid-like"/>
    <property type="match status" value="1"/>
</dbReference>
<evidence type="ECO:0000313" key="9">
    <source>
        <dbReference type="EMBL" id="SES48978.1"/>
    </source>
</evidence>
<keyword evidence="6 7" id="KW-0472">Membrane</keyword>
<dbReference type="SUPFAM" id="SSF57845">
    <property type="entry name" value="B-box zinc-binding domain"/>
    <property type="match status" value="1"/>
</dbReference>
<accession>A0A1H9XS52</accession>
<dbReference type="PANTHER" id="PTHR43731:SF14">
    <property type="entry name" value="PRESENILIN-ASSOCIATED RHOMBOID-LIKE PROTEIN, MITOCHONDRIAL"/>
    <property type="match status" value="1"/>
</dbReference>
<dbReference type="SUPFAM" id="SSF144091">
    <property type="entry name" value="Rhomboid-like"/>
    <property type="match status" value="1"/>
</dbReference>
<feature type="transmembrane region" description="Helical" evidence="7">
    <location>
        <begin position="163"/>
        <end position="182"/>
    </location>
</feature>
<protein>
    <submittedName>
        <fullName evidence="9">Membrane associated serine protease, rhomboid family</fullName>
    </submittedName>
</protein>
<gene>
    <name evidence="9" type="ORF">SAMN04487818_12349</name>
</gene>
<evidence type="ECO:0000256" key="4">
    <source>
        <dbReference type="ARBA" id="ARBA00022801"/>
    </source>
</evidence>
<feature type="transmembrane region" description="Helical" evidence="7">
    <location>
        <begin position="215"/>
        <end position="233"/>
    </location>
</feature>
<dbReference type="CDD" id="cd19756">
    <property type="entry name" value="Bbox2"/>
    <property type="match status" value="1"/>
</dbReference>
<name>A0A1H9XS52_9PSEU</name>
<keyword evidence="5 7" id="KW-1133">Transmembrane helix</keyword>
<feature type="transmembrane region" description="Helical" evidence="7">
    <location>
        <begin position="265"/>
        <end position="284"/>
    </location>
</feature>